<name>A0AA39P4N7_9AGAR</name>
<evidence type="ECO:0000313" key="1">
    <source>
        <dbReference type="EMBL" id="KAK0477517.1"/>
    </source>
</evidence>
<dbReference type="AlphaFoldDB" id="A0AA39P4N7"/>
<dbReference type="Proteomes" id="UP001175228">
    <property type="component" value="Unassembled WGS sequence"/>
</dbReference>
<evidence type="ECO:0000313" key="2">
    <source>
        <dbReference type="Proteomes" id="UP001175228"/>
    </source>
</evidence>
<dbReference type="EMBL" id="JAUEPU010000109">
    <property type="protein sequence ID" value="KAK0477517.1"/>
    <property type="molecule type" value="Genomic_DNA"/>
</dbReference>
<organism evidence="1 2">
    <name type="scientific">Armillaria luteobubalina</name>
    <dbReference type="NCBI Taxonomy" id="153913"/>
    <lineage>
        <taxon>Eukaryota</taxon>
        <taxon>Fungi</taxon>
        <taxon>Dikarya</taxon>
        <taxon>Basidiomycota</taxon>
        <taxon>Agaricomycotina</taxon>
        <taxon>Agaricomycetes</taxon>
        <taxon>Agaricomycetidae</taxon>
        <taxon>Agaricales</taxon>
        <taxon>Marasmiineae</taxon>
        <taxon>Physalacriaceae</taxon>
        <taxon>Armillaria</taxon>
    </lineage>
</organism>
<accession>A0AA39P4N7</accession>
<gene>
    <name evidence="1" type="ORF">EDD18DRAFT_1365423</name>
</gene>
<comment type="caution">
    <text evidence="1">The sequence shown here is derived from an EMBL/GenBank/DDBJ whole genome shotgun (WGS) entry which is preliminary data.</text>
</comment>
<protein>
    <recommendedName>
        <fullName evidence="3">F-box domain-containing protein</fullName>
    </recommendedName>
</protein>
<sequence length="218" mass="24800">MYLESNDTPHDIDIANISNSLHAIRQSIEQVDGYTKELSRATKSLKMRRAAMLETESKIQAVLSPLRRFSPEIPNEIFQYTVKSGYSTLGTTKGPCSLSHVSRSWRDTALTFSGTLWSNLYISIDRYSCLKNDPLSLLRTCLARSHRHNLSVNFVHSDPAPTFEDKAVEMFRMLIDHCERWRSLEFSNESSAIDGWLNDVHGHLPKLEHLVIHSGLIA</sequence>
<proteinExistence type="predicted"/>
<evidence type="ECO:0008006" key="3">
    <source>
        <dbReference type="Google" id="ProtNLM"/>
    </source>
</evidence>
<keyword evidence="2" id="KW-1185">Reference proteome</keyword>
<reference evidence="1" key="1">
    <citation type="submission" date="2023-06" db="EMBL/GenBank/DDBJ databases">
        <authorList>
            <consortium name="Lawrence Berkeley National Laboratory"/>
            <person name="Ahrendt S."/>
            <person name="Sahu N."/>
            <person name="Indic B."/>
            <person name="Wong-Bajracharya J."/>
            <person name="Merenyi Z."/>
            <person name="Ke H.-M."/>
            <person name="Monk M."/>
            <person name="Kocsube S."/>
            <person name="Drula E."/>
            <person name="Lipzen A."/>
            <person name="Balint B."/>
            <person name="Henrissat B."/>
            <person name="Andreopoulos B."/>
            <person name="Martin F.M."/>
            <person name="Harder C.B."/>
            <person name="Rigling D."/>
            <person name="Ford K.L."/>
            <person name="Foster G.D."/>
            <person name="Pangilinan J."/>
            <person name="Papanicolaou A."/>
            <person name="Barry K."/>
            <person name="LaButti K."/>
            <person name="Viragh M."/>
            <person name="Koriabine M."/>
            <person name="Yan M."/>
            <person name="Riley R."/>
            <person name="Champramary S."/>
            <person name="Plett K.L."/>
            <person name="Tsai I.J."/>
            <person name="Slot J."/>
            <person name="Sipos G."/>
            <person name="Plett J."/>
            <person name="Nagy L.G."/>
            <person name="Grigoriev I.V."/>
        </authorList>
    </citation>
    <scope>NUCLEOTIDE SEQUENCE</scope>
    <source>
        <strain evidence="1">HWK02</strain>
    </source>
</reference>